<proteinExistence type="predicted"/>
<dbReference type="OrthoDB" id="7870902at2"/>
<gene>
    <name evidence="1" type="ORF">EV656_101206</name>
</gene>
<keyword evidence="2" id="KW-1185">Reference proteome</keyword>
<dbReference type="EMBL" id="SLXL01000001">
    <property type="protein sequence ID" value="TCP27303.1"/>
    <property type="molecule type" value="Genomic_DNA"/>
</dbReference>
<reference evidence="1 2" key="1">
    <citation type="submission" date="2019-03" db="EMBL/GenBank/DDBJ databases">
        <title>Genomic Encyclopedia of Type Strains, Phase IV (KMG-IV): sequencing the most valuable type-strain genomes for metagenomic binning, comparative biology and taxonomic classification.</title>
        <authorList>
            <person name="Goeker M."/>
        </authorList>
    </citation>
    <scope>NUCLEOTIDE SEQUENCE [LARGE SCALE GENOMIC DNA]</scope>
    <source>
        <strain evidence="1 2">DSM 2781</strain>
    </source>
</reference>
<protein>
    <submittedName>
        <fullName evidence="1">Uncharacterized protein</fullName>
    </submittedName>
</protein>
<organism evidence="1 2">
    <name type="scientific">Rhodovulum adriaticum</name>
    <name type="common">Rhodopseudomonas adriatica</name>
    <dbReference type="NCBI Taxonomy" id="35804"/>
    <lineage>
        <taxon>Bacteria</taxon>
        <taxon>Pseudomonadati</taxon>
        <taxon>Pseudomonadota</taxon>
        <taxon>Alphaproteobacteria</taxon>
        <taxon>Rhodobacterales</taxon>
        <taxon>Paracoccaceae</taxon>
        <taxon>Rhodovulum</taxon>
    </lineage>
</organism>
<accession>A0A4R2NYF2</accession>
<dbReference type="AlphaFoldDB" id="A0A4R2NYF2"/>
<evidence type="ECO:0000313" key="1">
    <source>
        <dbReference type="EMBL" id="TCP27303.1"/>
    </source>
</evidence>
<dbReference type="RefSeq" id="WP_132598565.1">
    <property type="nucleotide sequence ID" value="NZ_NRRP01000001.1"/>
</dbReference>
<name>A0A4R2NYF2_RHOAD</name>
<evidence type="ECO:0000313" key="2">
    <source>
        <dbReference type="Proteomes" id="UP000295733"/>
    </source>
</evidence>
<sequence>MIWINPRGPGGAACRRPAVRGRRHALAGAVAAGLAAAGCSGPDLDLRPEIGLAQEDQAYAPAALDHAVRSFVGDGGSLLGGAGSGGAGGGGGLLDGTVAYTTRSSWETTLGLVAQRPLSPGWQVEGRLRTGQGRGRHFLPAGAGVFKDPIDIVADTRFAEAEAVLVRRIGQSLLPGDLSVAAGVGTRYVDSRLRIDSALLALDTRYRQRLDYATLGTRYHVPVMRGRAALALFAEGRSHGDDTALLRGGAALSMALPRGR</sequence>
<dbReference type="Proteomes" id="UP000295733">
    <property type="component" value="Unassembled WGS sequence"/>
</dbReference>
<comment type="caution">
    <text evidence="1">The sequence shown here is derived from an EMBL/GenBank/DDBJ whole genome shotgun (WGS) entry which is preliminary data.</text>
</comment>